<feature type="region of interest" description="Disordered" evidence="1">
    <location>
        <begin position="107"/>
        <end position="130"/>
    </location>
</feature>
<organism evidence="2 3">
    <name type="scientific">Cryoendolithus antarcticus</name>
    <dbReference type="NCBI Taxonomy" id="1507870"/>
    <lineage>
        <taxon>Eukaryota</taxon>
        <taxon>Fungi</taxon>
        <taxon>Dikarya</taxon>
        <taxon>Ascomycota</taxon>
        <taxon>Pezizomycotina</taxon>
        <taxon>Dothideomycetes</taxon>
        <taxon>Dothideomycetidae</taxon>
        <taxon>Cladosporiales</taxon>
        <taxon>Cladosporiaceae</taxon>
        <taxon>Cryoendolithus</taxon>
    </lineage>
</organism>
<evidence type="ECO:0000313" key="3">
    <source>
        <dbReference type="Proteomes" id="UP000192596"/>
    </source>
</evidence>
<keyword evidence="3" id="KW-1185">Reference proteome</keyword>
<gene>
    <name evidence="2" type="ORF">B0A48_10179</name>
</gene>
<protein>
    <recommendedName>
        <fullName evidence="4">F-box domain-containing protein</fullName>
    </recommendedName>
</protein>
<dbReference type="STRING" id="1507870.A0A1V8SWG5"/>
<sequence>MDTGTWNCRDYLISPDVHATLPTTAQHDHLRIPLHRHESWTELETRSRSPASKKPKFPLLRLPLELRLQILSYLLPTTQALGSAPSPLASHALNFGAVQRRVAKGMPVPGTASSTTAENTRTICSTSGDRSPPRILNASNIVWQKGNTSLLLACRQLHDECADLIYGTNTFVLFVTFSGIVVRFRCRLPSGVTPTKTQPFLDMPEMYIKRIKRVIVHVDHVDSYTGMIKFNVSGKGLVHGLSKQVERLVTALSSCNFDMESDEGNDRDRAFHTRSGLTDITIRVSNGNAITDSLKTRFSSAETKVSDDIDTMLEPFGALGGITTATVLGAVSPTSARELEARMRDASSGRPVKCCCGGGGVADSAVDAKPVQLCVYGNDI</sequence>
<feature type="compositionally biased region" description="Polar residues" evidence="1">
    <location>
        <begin position="111"/>
        <end position="129"/>
    </location>
</feature>
<dbReference type="Proteomes" id="UP000192596">
    <property type="component" value="Unassembled WGS sequence"/>
</dbReference>
<dbReference type="OrthoDB" id="62952at2759"/>
<dbReference type="InParanoid" id="A0A1V8SWG5"/>
<dbReference type="AlphaFoldDB" id="A0A1V8SWG5"/>
<dbReference type="PANTHER" id="PTHR42085">
    <property type="entry name" value="F-BOX DOMAIN-CONTAINING PROTEIN"/>
    <property type="match status" value="1"/>
</dbReference>
<comment type="caution">
    <text evidence="2">The sequence shown here is derived from an EMBL/GenBank/DDBJ whole genome shotgun (WGS) entry which is preliminary data.</text>
</comment>
<evidence type="ECO:0000313" key="2">
    <source>
        <dbReference type="EMBL" id="OQO03515.1"/>
    </source>
</evidence>
<evidence type="ECO:0000256" key="1">
    <source>
        <dbReference type="SAM" id="MobiDB-lite"/>
    </source>
</evidence>
<reference evidence="3" key="1">
    <citation type="submission" date="2017-03" db="EMBL/GenBank/DDBJ databases">
        <title>Genomes of endolithic fungi from Antarctica.</title>
        <authorList>
            <person name="Coleine C."/>
            <person name="Masonjones S."/>
            <person name="Stajich J.E."/>
        </authorList>
    </citation>
    <scope>NUCLEOTIDE SEQUENCE [LARGE SCALE GENOMIC DNA]</scope>
    <source>
        <strain evidence="3">CCFEE 5527</strain>
    </source>
</reference>
<accession>A0A1V8SWG5</accession>
<dbReference type="InterPro" id="IPR038883">
    <property type="entry name" value="AN11006-like"/>
</dbReference>
<name>A0A1V8SWG5_9PEZI</name>
<evidence type="ECO:0008006" key="4">
    <source>
        <dbReference type="Google" id="ProtNLM"/>
    </source>
</evidence>
<dbReference type="EMBL" id="NAJO01000024">
    <property type="protein sequence ID" value="OQO03515.1"/>
    <property type="molecule type" value="Genomic_DNA"/>
</dbReference>
<proteinExistence type="predicted"/>
<dbReference type="PANTHER" id="PTHR42085:SF7">
    <property type="entry name" value="F-BOX DOMAIN-CONTAINING PROTEIN"/>
    <property type="match status" value="1"/>
</dbReference>